<evidence type="ECO:0000313" key="10">
    <source>
        <dbReference type="Proteomes" id="UP000232875"/>
    </source>
</evidence>
<name>A0A2N1JE69_9BASI</name>
<dbReference type="AlphaFoldDB" id="A0A2N1JE69"/>
<comment type="pathway">
    <text evidence="1">Amino-acid biosynthesis; L-proline biosynthesis; L-glutamate 5-semialdehyde from L-glutamate: step 2/2.</text>
</comment>
<dbReference type="InterPro" id="IPR016162">
    <property type="entry name" value="Ald_DH_N"/>
</dbReference>
<dbReference type="InterPro" id="IPR000965">
    <property type="entry name" value="GPR_dom"/>
</dbReference>
<organism evidence="9 10">
    <name type="scientific">Malassezia vespertilionis</name>
    <dbReference type="NCBI Taxonomy" id="2020962"/>
    <lineage>
        <taxon>Eukaryota</taxon>
        <taxon>Fungi</taxon>
        <taxon>Dikarya</taxon>
        <taxon>Basidiomycota</taxon>
        <taxon>Ustilaginomycotina</taxon>
        <taxon>Malasseziomycetes</taxon>
        <taxon>Malasseziales</taxon>
        <taxon>Malasseziaceae</taxon>
        <taxon>Malassezia</taxon>
    </lineage>
</organism>
<dbReference type="InterPro" id="IPR016161">
    <property type="entry name" value="Ald_DH/histidinol_DH"/>
</dbReference>
<dbReference type="Gene3D" id="3.40.309.10">
    <property type="entry name" value="Aldehyde Dehydrogenase, Chain A, domain 2"/>
    <property type="match status" value="1"/>
</dbReference>
<evidence type="ECO:0000313" key="9">
    <source>
        <dbReference type="EMBL" id="PKI84845.1"/>
    </source>
</evidence>
<evidence type="ECO:0000256" key="5">
    <source>
        <dbReference type="ARBA" id="ARBA00022857"/>
    </source>
</evidence>
<evidence type="ECO:0000256" key="6">
    <source>
        <dbReference type="ARBA" id="ARBA00023002"/>
    </source>
</evidence>
<comment type="catalytic activity">
    <reaction evidence="7">
        <text>L-glutamate 5-semialdehyde + phosphate + NADP(+) = L-glutamyl 5-phosphate + NADPH + H(+)</text>
        <dbReference type="Rhea" id="RHEA:19541"/>
        <dbReference type="ChEBI" id="CHEBI:15378"/>
        <dbReference type="ChEBI" id="CHEBI:43474"/>
        <dbReference type="ChEBI" id="CHEBI:57783"/>
        <dbReference type="ChEBI" id="CHEBI:58066"/>
        <dbReference type="ChEBI" id="CHEBI:58274"/>
        <dbReference type="ChEBI" id="CHEBI:58349"/>
        <dbReference type="EC" id="1.2.1.41"/>
    </reaction>
</comment>
<dbReference type="PANTHER" id="PTHR11063">
    <property type="entry name" value="GLUTAMATE SEMIALDEHYDE DEHYDROGENASE"/>
    <property type="match status" value="1"/>
</dbReference>
<dbReference type="HAMAP" id="MF_00412">
    <property type="entry name" value="ProA"/>
    <property type="match status" value="1"/>
</dbReference>
<dbReference type="PANTHER" id="PTHR11063:SF8">
    <property type="entry name" value="DELTA-1-PYRROLINE-5-CARBOXYLATE SYNTHASE"/>
    <property type="match status" value="1"/>
</dbReference>
<dbReference type="CDD" id="cd07079">
    <property type="entry name" value="ALDH_F18-19_ProA-GPR"/>
    <property type="match status" value="1"/>
</dbReference>
<evidence type="ECO:0000256" key="3">
    <source>
        <dbReference type="ARBA" id="ARBA00022605"/>
    </source>
</evidence>
<keyword evidence="4" id="KW-0641">Proline biosynthesis</keyword>
<evidence type="ECO:0000259" key="8">
    <source>
        <dbReference type="Pfam" id="PF00171"/>
    </source>
</evidence>
<dbReference type="SUPFAM" id="SSF53720">
    <property type="entry name" value="ALDH-like"/>
    <property type="match status" value="1"/>
</dbReference>
<proteinExistence type="inferred from homology"/>
<dbReference type="STRING" id="2020962.A0A2N1JE69"/>
<reference evidence="9 10" key="1">
    <citation type="submission" date="2017-10" db="EMBL/GenBank/DDBJ databases">
        <title>A novel species of cold-tolerant Malassezia isolated from bats.</title>
        <authorList>
            <person name="Lorch J.M."/>
            <person name="Palmer J.M."/>
            <person name="Vanderwolf K.J."/>
            <person name="Schmidt K.Z."/>
            <person name="Verant M.L."/>
            <person name="Weller T.J."/>
            <person name="Blehert D.S."/>
        </authorList>
    </citation>
    <scope>NUCLEOTIDE SEQUENCE [LARGE SCALE GENOMIC DNA]</scope>
    <source>
        <strain evidence="9 10">NWHC:44797-103</strain>
    </source>
</reference>
<accession>A0A2N1JE69</accession>
<evidence type="ECO:0000256" key="1">
    <source>
        <dbReference type="ARBA" id="ARBA00004985"/>
    </source>
</evidence>
<evidence type="ECO:0000256" key="7">
    <source>
        <dbReference type="ARBA" id="ARBA00049024"/>
    </source>
</evidence>
<evidence type="ECO:0000256" key="4">
    <source>
        <dbReference type="ARBA" id="ARBA00022650"/>
    </source>
</evidence>
<dbReference type="NCBIfam" id="NF001221">
    <property type="entry name" value="PRK00197.1"/>
    <property type="match status" value="1"/>
</dbReference>
<dbReference type="Proteomes" id="UP000232875">
    <property type="component" value="Unassembled WGS sequence"/>
</dbReference>
<dbReference type="GO" id="GO:0004350">
    <property type="term" value="F:glutamate-5-semialdehyde dehydrogenase activity"/>
    <property type="evidence" value="ECO:0007669"/>
    <property type="project" value="UniProtKB-EC"/>
</dbReference>
<dbReference type="EMBL" id="KZ454988">
    <property type="protein sequence ID" value="PKI84845.1"/>
    <property type="molecule type" value="Genomic_DNA"/>
</dbReference>
<keyword evidence="10" id="KW-1185">Reference proteome</keyword>
<keyword evidence="3" id="KW-0028">Amino-acid biosynthesis</keyword>
<sequence length="483" mass="51819">MTQDLHDVAVVAKDARTAYEESLHLLSELSPAEADAARSDTLREIAAALERLEHEIKAANERDVEEATLLAKQGKLSKQMVSRLDLFAKPGKWDSMVKGVRDVAKLASPLDICTRATRLAEGQEGAGGALDMYSVTCPIGVLLCIFEARPEVIVNIASLAVKSGNAAILKGGKESRRTAAVLARCIAEALSRSVLPLNLVQMVNTREEIQHLVKMDEFIDLVVPRGSKELVLSIQNETRIPVLGHADGLCSAYVHSDAPHALACALVLDSKLDYPSACNAIETLLVHKDHLTSGLWKELAIALLTKGVRLHCDARSLEVVRNEVLPTHDVASLVEAATKADYKTEYLDLELAVRVTDHVEAAVDHINRNGSGHTDIIICAPCSGAKKSMSAAAIFTRSLSSSSVFVNASSRFADGFRFGFGAEVGISTARTHARGPVGLDGLVTYKYIVKGDGDVAHTVGAFAPGENARAWAHTPIEKVYPSV</sequence>
<keyword evidence="5" id="KW-0521">NADP</keyword>
<evidence type="ECO:0000256" key="2">
    <source>
        <dbReference type="ARBA" id="ARBA00013002"/>
    </source>
</evidence>
<keyword evidence="6" id="KW-0560">Oxidoreductase</keyword>
<dbReference type="GO" id="GO:0055129">
    <property type="term" value="P:L-proline biosynthetic process"/>
    <property type="evidence" value="ECO:0007669"/>
    <property type="project" value="UniProtKB-UniPathway"/>
</dbReference>
<dbReference type="Gene3D" id="3.40.605.10">
    <property type="entry name" value="Aldehyde Dehydrogenase, Chain A, domain 1"/>
    <property type="match status" value="1"/>
</dbReference>
<dbReference type="EC" id="1.2.1.41" evidence="2"/>
<dbReference type="UniPathway" id="UPA00098">
    <property type="reaction ID" value="UER00360"/>
</dbReference>
<feature type="domain" description="Aldehyde dehydrogenase" evidence="8">
    <location>
        <begin position="99"/>
        <end position="289"/>
    </location>
</feature>
<dbReference type="OrthoDB" id="1934954at2759"/>
<dbReference type="Pfam" id="PF00171">
    <property type="entry name" value="Aldedh"/>
    <property type="match status" value="1"/>
</dbReference>
<dbReference type="InterPro" id="IPR015590">
    <property type="entry name" value="Aldehyde_DH_dom"/>
</dbReference>
<protein>
    <recommendedName>
        <fullName evidence="2">glutamate-5-semialdehyde dehydrogenase</fullName>
        <ecNumber evidence="2">1.2.1.41</ecNumber>
    </recommendedName>
</protein>
<dbReference type="InterPro" id="IPR016163">
    <property type="entry name" value="Ald_DH_C"/>
</dbReference>
<gene>
    <name evidence="9" type="ORF">MVES_001055</name>
</gene>
<dbReference type="NCBIfam" id="TIGR00407">
    <property type="entry name" value="proA"/>
    <property type="match status" value="1"/>
</dbReference>